<protein>
    <recommendedName>
        <fullName evidence="5">Inhibitor of vertebrate lysozyme</fullName>
    </recommendedName>
</protein>
<dbReference type="InterPro" id="IPR036501">
    <property type="entry name" value="Inhibitor_vert_lysozyme_sf"/>
</dbReference>
<name>A0A974PVV5_9RHOO</name>
<dbReference type="Pfam" id="PF08816">
    <property type="entry name" value="Ivy"/>
    <property type="match status" value="1"/>
</dbReference>
<dbReference type="EMBL" id="CP064781">
    <property type="protein sequence ID" value="QRJ62462.1"/>
    <property type="molecule type" value="Genomic_DNA"/>
</dbReference>
<dbReference type="Proteomes" id="UP000663444">
    <property type="component" value="Chromosome"/>
</dbReference>
<accession>A0A974PVV5</accession>
<dbReference type="AlphaFoldDB" id="A0A974PVV5"/>
<evidence type="ECO:0008006" key="5">
    <source>
        <dbReference type="Google" id="ProtNLM"/>
    </source>
</evidence>
<dbReference type="Gene3D" id="3.40.1420.10">
    <property type="entry name" value="Inhibitor of vertebrate lysozyme"/>
    <property type="match status" value="1"/>
</dbReference>
<gene>
    <name evidence="3" type="ORF">IWH25_11775</name>
</gene>
<organism evidence="3 4">
    <name type="scientific">Azospira restricta</name>
    <dbReference type="NCBI Taxonomy" id="404405"/>
    <lineage>
        <taxon>Bacteria</taxon>
        <taxon>Pseudomonadati</taxon>
        <taxon>Pseudomonadota</taxon>
        <taxon>Betaproteobacteria</taxon>
        <taxon>Rhodocyclales</taxon>
        <taxon>Rhodocyclaceae</taxon>
        <taxon>Azospira</taxon>
    </lineage>
</organism>
<feature type="region of interest" description="Disordered" evidence="1">
    <location>
        <begin position="147"/>
        <end position="167"/>
    </location>
</feature>
<dbReference type="SUPFAM" id="SSF89872">
    <property type="entry name" value="Inhibitor of vertebrate lysozyme, Ivy"/>
    <property type="match status" value="1"/>
</dbReference>
<feature type="compositionally biased region" description="Low complexity" evidence="1">
    <location>
        <begin position="156"/>
        <end position="167"/>
    </location>
</feature>
<evidence type="ECO:0000313" key="4">
    <source>
        <dbReference type="Proteomes" id="UP000663444"/>
    </source>
</evidence>
<feature type="chain" id="PRO_5037330822" description="Inhibitor of vertebrate lysozyme" evidence="2">
    <location>
        <begin position="22"/>
        <end position="167"/>
    </location>
</feature>
<dbReference type="KEGG" id="ares:IWH25_11775"/>
<dbReference type="RefSeq" id="WP_203385994.1">
    <property type="nucleotide sequence ID" value="NZ_CP064781.1"/>
</dbReference>
<evidence type="ECO:0000256" key="2">
    <source>
        <dbReference type="SAM" id="SignalP"/>
    </source>
</evidence>
<evidence type="ECO:0000313" key="3">
    <source>
        <dbReference type="EMBL" id="QRJ62462.1"/>
    </source>
</evidence>
<proteinExistence type="predicted"/>
<sequence length="167" mass="17585">MKTKPLIAALVLAGATATAAAAGVDGLVGKSPSRLLKQDAAFAKTYRAAIQGQDLPDWTQRLAVGFPAEAVDVGGRMLALMSACNPQSGCKEERLYLLYAPAEKALTGFFFLPPNGGDPGDHRMALSRWIGKLPPKERSDFLLQRALQDAQDKAPGEAAAPPAAARD</sequence>
<feature type="signal peptide" evidence="2">
    <location>
        <begin position="1"/>
        <end position="21"/>
    </location>
</feature>
<keyword evidence="2" id="KW-0732">Signal</keyword>
<evidence type="ECO:0000256" key="1">
    <source>
        <dbReference type="SAM" id="MobiDB-lite"/>
    </source>
</evidence>
<keyword evidence="4" id="KW-1185">Reference proteome</keyword>
<reference evidence="3" key="1">
    <citation type="submission" date="2020-11" db="EMBL/GenBank/DDBJ databases">
        <title>Azospira restricta DSM 18626 genome sequence.</title>
        <authorList>
            <person name="Moe W.M."/>
        </authorList>
    </citation>
    <scope>NUCLEOTIDE SEQUENCE</scope>
    <source>
        <strain evidence="3">DSM 18626</strain>
    </source>
</reference>